<evidence type="ECO:0000256" key="3">
    <source>
        <dbReference type="ARBA" id="ARBA00023157"/>
    </source>
</evidence>
<protein>
    <submittedName>
        <fullName evidence="7">P-selectin-like</fullName>
    </submittedName>
</protein>
<reference evidence="7" key="1">
    <citation type="submission" date="2025-08" db="UniProtKB">
        <authorList>
            <consortium name="RefSeq"/>
        </authorList>
    </citation>
    <scope>IDENTIFICATION</scope>
    <source>
        <tissue evidence="7">Muscle</tissue>
    </source>
</reference>
<feature type="domain" description="Sushi" evidence="5">
    <location>
        <begin position="340"/>
        <end position="398"/>
    </location>
</feature>
<evidence type="ECO:0000313" key="7">
    <source>
        <dbReference type="RefSeq" id="XP_013792940.1"/>
    </source>
</evidence>
<dbReference type="RefSeq" id="XP_013792940.1">
    <property type="nucleotide sequence ID" value="XM_013937486.1"/>
</dbReference>
<accession>A0ABM1C297</accession>
<dbReference type="InterPro" id="IPR035976">
    <property type="entry name" value="Sushi/SCR/CCP_sf"/>
</dbReference>
<evidence type="ECO:0000313" key="6">
    <source>
        <dbReference type="Proteomes" id="UP000694941"/>
    </source>
</evidence>
<keyword evidence="4" id="KW-0768">Sushi</keyword>
<dbReference type="Pfam" id="PF00084">
    <property type="entry name" value="Sushi"/>
    <property type="match status" value="6"/>
</dbReference>
<proteinExistence type="predicted"/>
<dbReference type="PANTHER" id="PTHR45656:SF4">
    <property type="entry name" value="PROTEIN CBR-CLEC-78"/>
    <property type="match status" value="1"/>
</dbReference>
<feature type="domain" description="Sushi" evidence="5">
    <location>
        <begin position="127"/>
        <end position="186"/>
    </location>
</feature>
<feature type="disulfide bond" evidence="4">
    <location>
        <begin position="33"/>
        <end position="60"/>
    </location>
</feature>
<feature type="domain" description="Sushi" evidence="5">
    <location>
        <begin position="278"/>
        <end position="337"/>
    </location>
</feature>
<dbReference type="PANTHER" id="PTHR45656">
    <property type="entry name" value="PROTEIN CBR-CLEC-78"/>
    <property type="match status" value="1"/>
</dbReference>
<name>A0ABM1C297_LIMPO</name>
<feature type="disulfide bond" evidence="4">
    <location>
        <begin position="95"/>
        <end position="122"/>
    </location>
</feature>
<dbReference type="SMART" id="SM00032">
    <property type="entry name" value="CCP"/>
    <property type="match status" value="6"/>
</dbReference>
<feature type="non-terminal residue" evidence="7">
    <location>
        <position position="1"/>
    </location>
</feature>
<keyword evidence="2" id="KW-0677">Repeat</keyword>
<gene>
    <name evidence="7" type="primary">LOC106476869</name>
</gene>
<keyword evidence="1" id="KW-0732">Signal</keyword>
<evidence type="ECO:0000256" key="4">
    <source>
        <dbReference type="PROSITE-ProRule" id="PRU00302"/>
    </source>
</evidence>
<evidence type="ECO:0000256" key="2">
    <source>
        <dbReference type="ARBA" id="ARBA00022737"/>
    </source>
</evidence>
<dbReference type="GeneID" id="106476869"/>
<sequence>TESGCPTLTAPENGELSGFCSSAVTGDRCMFSCLQEYQLVGDPELICLESGSWSGTAPTCNITESGCPPISAPENGELSGFCSSAVTGDRCMFSCLQEYQLVGNPELICLESGSWSGTAPTCNITETGCPTLTAPENGQLSGFCSSAVTGDRCMFSCMEEYQLVGDPELICLESGSWSGESPSCELQQSYCPTITAPENGEIAGLCSSAATGDQCTFSCVGDYQLVGISDLTCLDNGSWSGESPSCEQDYQLIGDPELICLESGSWSGTTPTCNIQQSYCPTITAPENGEIAGLCSSAVTGDRCTFSCVGDYQPVGISDLTCLDNGSWSGESPSCELKESGCPPISAPENGELSGFCSSAVTGDRCMFSCLEEYQLIGDPELICLESGSWSGTTPTCN</sequence>
<dbReference type="CDD" id="cd00033">
    <property type="entry name" value="CCP"/>
    <property type="match status" value="6"/>
</dbReference>
<keyword evidence="6" id="KW-1185">Reference proteome</keyword>
<keyword evidence="3 4" id="KW-1015">Disulfide bond</keyword>
<dbReference type="InterPro" id="IPR051277">
    <property type="entry name" value="SEZ6_CSMD_C4BPB_Regulators"/>
</dbReference>
<feature type="disulfide bond" evidence="4">
    <location>
        <begin position="308"/>
        <end position="335"/>
    </location>
</feature>
<dbReference type="PROSITE" id="PS50923">
    <property type="entry name" value="SUSHI"/>
    <property type="match status" value="6"/>
</dbReference>
<organism evidence="6 7">
    <name type="scientific">Limulus polyphemus</name>
    <name type="common">Atlantic horseshoe crab</name>
    <dbReference type="NCBI Taxonomy" id="6850"/>
    <lineage>
        <taxon>Eukaryota</taxon>
        <taxon>Metazoa</taxon>
        <taxon>Ecdysozoa</taxon>
        <taxon>Arthropoda</taxon>
        <taxon>Chelicerata</taxon>
        <taxon>Merostomata</taxon>
        <taxon>Xiphosura</taxon>
        <taxon>Limulidae</taxon>
        <taxon>Limulus</taxon>
    </lineage>
</organism>
<dbReference type="Gene3D" id="2.10.70.10">
    <property type="entry name" value="Complement Module, domain 1"/>
    <property type="match status" value="7"/>
</dbReference>
<evidence type="ECO:0000259" key="5">
    <source>
        <dbReference type="PROSITE" id="PS50923"/>
    </source>
</evidence>
<feature type="disulfide bond" evidence="4">
    <location>
        <begin position="157"/>
        <end position="184"/>
    </location>
</feature>
<dbReference type="InterPro" id="IPR000436">
    <property type="entry name" value="Sushi_SCR_CCP_dom"/>
</dbReference>
<feature type="domain" description="Sushi" evidence="5">
    <location>
        <begin position="189"/>
        <end position="248"/>
    </location>
</feature>
<feature type="disulfide bond" evidence="4">
    <location>
        <begin position="219"/>
        <end position="246"/>
    </location>
</feature>
<dbReference type="SUPFAM" id="SSF57535">
    <property type="entry name" value="Complement control module/SCR domain"/>
    <property type="match status" value="7"/>
</dbReference>
<feature type="domain" description="Sushi" evidence="5">
    <location>
        <begin position="3"/>
        <end position="62"/>
    </location>
</feature>
<dbReference type="Proteomes" id="UP000694941">
    <property type="component" value="Unplaced"/>
</dbReference>
<comment type="caution">
    <text evidence="4">Lacks conserved residue(s) required for the propagation of feature annotation.</text>
</comment>
<feature type="domain" description="Sushi" evidence="5">
    <location>
        <begin position="65"/>
        <end position="124"/>
    </location>
</feature>
<feature type="disulfide bond" evidence="4">
    <location>
        <begin position="370"/>
        <end position="397"/>
    </location>
</feature>
<feature type="non-terminal residue" evidence="7">
    <location>
        <position position="398"/>
    </location>
</feature>
<evidence type="ECO:0000256" key="1">
    <source>
        <dbReference type="ARBA" id="ARBA00022729"/>
    </source>
</evidence>